<proteinExistence type="predicted"/>
<protein>
    <submittedName>
        <fullName evidence="1">Uncharacterized protein</fullName>
    </submittedName>
</protein>
<evidence type="ECO:0000313" key="1">
    <source>
        <dbReference type="EMBL" id="CAL1395582.1"/>
    </source>
</evidence>
<gene>
    <name evidence="1" type="ORF">LTRI10_LOCUS36007</name>
</gene>
<keyword evidence="2" id="KW-1185">Reference proteome</keyword>
<dbReference type="EMBL" id="OZ034819">
    <property type="protein sequence ID" value="CAL1395582.1"/>
    <property type="molecule type" value="Genomic_DNA"/>
</dbReference>
<reference evidence="1 2" key="1">
    <citation type="submission" date="2024-04" db="EMBL/GenBank/DDBJ databases">
        <authorList>
            <person name="Fracassetti M."/>
        </authorList>
    </citation>
    <scope>NUCLEOTIDE SEQUENCE [LARGE SCALE GENOMIC DNA]</scope>
</reference>
<accession>A0AAV2FC78</accession>
<evidence type="ECO:0000313" key="2">
    <source>
        <dbReference type="Proteomes" id="UP001497516"/>
    </source>
</evidence>
<sequence length="102" mass="11844">MSLWFVPLSNLKSSVFNSCGIELWQHPIPEQTTDDKFEAVARIRREALAVETSSQKEMQRLPKLPATSFMNVMVLQPNTVSWLRTLENWKGPSPRLMDWLKQ</sequence>
<organism evidence="1 2">
    <name type="scientific">Linum trigynum</name>
    <dbReference type="NCBI Taxonomy" id="586398"/>
    <lineage>
        <taxon>Eukaryota</taxon>
        <taxon>Viridiplantae</taxon>
        <taxon>Streptophyta</taxon>
        <taxon>Embryophyta</taxon>
        <taxon>Tracheophyta</taxon>
        <taxon>Spermatophyta</taxon>
        <taxon>Magnoliopsida</taxon>
        <taxon>eudicotyledons</taxon>
        <taxon>Gunneridae</taxon>
        <taxon>Pentapetalae</taxon>
        <taxon>rosids</taxon>
        <taxon>fabids</taxon>
        <taxon>Malpighiales</taxon>
        <taxon>Linaceae</taxon>
        <taxon>Linum</taxon>
    </lineage>
</organism>
<name>A0AAV2FC78_9ROSI</name>
<dbReference type="AlphaFoldDB" id="A0AAV2FC78"/>
<dbReference type="Proteomes" id="UP001497516">
    <property type="component" value="Chromosome 6"/>
</dbReference>